<keyword evidence="2" id="KW-1134">Transmembrane beta strand</keyword>
<dbReference type="PANTHER" id="PTHR30203:SF30">
    <property type="entry name" value="OUTER MEMBRANE PROTEIN-RELATED"/>
    <property type="match status" value="1"/>
</dbReference>
<dbReference type="AlphaFoldDB" id="A0A1I5VW51"/>
<accession>A0A1I5VW51</accession>
<name>A0A1I5VW51_9BACT</name>
<evidence type="ECO:0000256" key="1">
    <source>
        <dbReference type="ARBA" id="ARBA00007613"/>
    </source>
</evidence>
<dbReference type="STRING" id="1465490.SAMN05444277_105198"/>
<dbReference type="GO" id="GO:0015562">
    <property type="term" value="F:efflux transmembrane transporter activity"/>
    <property type="evidence" value="ECO:0007669"/>
    <property type="project" value="InterPro"/>
</dbReference>
<dbReference type="GO" id="GO:0005886">
    <property type="term" value="C:plasma membrane"/>
    <property type="evidence" value="ECO:0007669"/>
    <property type="project" value="UniProtKB-SubCell"/>
</dbReference>
<comment type="similarity">
    <text evidence="1 2">Belongs to the outer membrane factor (OMF) (TC 1.B.17) family.</text>
</comment>
<organism evidence="3 4">
    <name type="scientific">Parafilimonas terrae</name>
    <dbReference type="NCBI Taxonomy" id="1465490"/>
    <lineage>
        <taxon>Bacteria</taxon>
        <taxon>Pseudomonadati</taxon>
        <taxon>Bacteroidota</taxon>
        <taxon>Chitinophagia</taxon>
        <taxon>Chitinophagales</taxon>
        <taxon>Chitinophagaceae</taxon>
        <taxon>Parafilimonas</taxon>
    </lineage>
</organism>
<keyword evidence="2" id="KW-0472">Membrane</keyword>
<dbReference type="RefSeq" id="WP_090658029.1">
    <property type="nucleotide sequence ID" value="NZ_FOXQ01000005.1"/>
</dbReference>
<dbReference type="InterPro" id="IPR010131">
    <property type="entry name" value="MdtP/NodT-like"/>
</dbReference>
<dbReference type="InterPro" id="IPR003423">
    <property type="entry name" value="OMP_efflux"/>
</dbReference>
<dbReference type="NCBIfam" id="TIGR01845">
    <property type="entry name" value="outer_NodT"/>
    <property type="match status" value="1"/>
</dbReference>
<evidence type="ECO:0000313" key="4">
    <source>
        <dbReference type="Proteomes" id="UP000199031"/>
    </source>
</evidence>
<protein>
    <submittedName>
        <fullName evidence="3">Efflux transporter, outer membrane factor (OMF) lipoprotein, NodT family</fullName>
    </submittedName>
</protein>
<evidence type="ECO:0000313" key="3">
    <source>
        <dbReference type="EMBL" id="SFQ11206.1"/>
    </source>
</evidence>
<comment type="subcellular location">
    <subcellularLocation>
        <location evidence="2">Cell membrane</location>
        <topology evidence="2">Lipid-anchor</topology>
    </subcellularLocation>
</comment>
<dbReference type="Proteomes" id="UP000199031">
    <property type="component" value="Unassembled WGS sequence"/>
</dbReference>
<sequence>MQRINHLYKLLFIFFISACTVGKEYQRPTVQLPETFQDSVTASDSGIAAMEWRTFFKDPTLIDLIDTALSNSYDLQLAVKHIEETEAYIKQAKMNYVPSVDVAATALTTNPSNNSLNGKNLESFIGQNHVEDYTLNAAVSWDVYSWGKIKLQKEAALADYLASYEGAKTVRTTLVAEIATGYYNLLMLDEQLAIAQKNLALTDSLVRMMQLQKAAGQVTELAVQQTEVQKQTAALLIPQLEQQVAIQENAIKILSGKLPAKISRNADINSMYVWDDLSTGLPAALLSRRPDVRQSEMELMKANANVGVAKASMYPSLNITASGGLNAFKSNAWFSIPASLFFSAGASIAQPVLQHRNLKTKYEVSAIHRDEAVITFRQTVLKAGGEVVNALVQLDKLKAQQQISSNRVDTLHKAIGNATLLFRSGLADYLEVLTAQSNSLSAELTLADIQRQRLSAAVELYRALGGGWK</sequence>
<dbReference type="Gene3D" id="1.20.1600.10">
    <property type="entry name" value="Outer membrane efflux proteins (OEP)"/>
    <property type="match status" value="1"/>
</dbReference>
<dbReference type="Pfam" id="PF02321">
    <property type="entry name" value="OEP"/>
    <property type="match status" value="2"/>
</dbReference>
<dbReference type="SUPFAM" id="SSF56954">
    <property type="entry name" value="Outer membrane efflux proteins (OEP)"/>
    <property type="match status" value="1"/>
</dbReference>
<keyword evidence="2" id="KW-0564">Palmitate</keyword>
<evidence type="ECO:0000256" key="2">
    <source>
        <dbReference type="RuleBase" id="RU362097"/>
    </source>
</evidence>
<dbReference type="OrthoDB" id="9770517at2"/>
<keyword evidence="4" id="KW-1185">Reference proteome</keyword>
<dbReference type="Gene3D" id="2.20.200.10">
    <property type="entry name" value="Outer membrane efflux proteins (OEP)"/>
    <property type="match status" value="1"/>
</dbReference>
<gene>
    <name evidence="3" type="ORF">SAMN05444277_105198</name>
</gene>
<reference evidence="3 4" key="1">
    <citation type="submission" date="2016-10" db="EMBL/GenBank/DDBJ databases">
        <authorList>
            <person name="de Groot N.N."/>
        </authorList>
    </citation>
    <scope>NUCLEOTIDE SEQUENCE [LARGE SCALE GENOMIC DNA]</scope>
    <source>
        <strain evidence="3 4">DSM 28286</strain>
    </source>
</reference>
<proteinExistence type="inferred from homology"/>
<keyword evidence="2 3" id="KW-0449">Lipoprotein</keyword>
<dbReference type="PANTHER" id="PTHR30203">
    <property type="entry name" value="OUTER MEMBRANE CATION EFFLUX PROTEIN"/>
    <property type="match status" value="1"/>
</dbReference>
<keyword evidence="2" id="KW-0812">Transmembrane</keyword>
<dbReference type="EMBL" id="FOXQ01000005">
    <property type="protein sequence ID" value="SFQ11206.1"/>
    <property type="molecule type" value="Genomic_DNA"/>
</dbReference>